<dbReference type="InterPro" id="IPR030994">
    <property type="entry name" value="DDR_dom"/>
</dbReference>
<evidence type="ECO:0000259" key="1">
    <source>
        <dbReference type="Pfam" id="PF08841"/>
    </source>
</evidence>
<feature type="domain" description="DD-reactivating factor swiveling" evidence="2">
    <location>
        <begin position="121"/>
        <end position="265"/>
    </location>
</feature>
<organism evidence="3 4">
    <name type="scientific">Mycolicibacterium mageritense</name>
    <name type="common">Mycobacterium mageritense</name>
    <dbReference type="NCBI Taxonomy" id="53462"/>
    <lineage>
        <taxon>Bacteria</taxon>
        <taxon>Bacillati</taxon>
        <taxon>Actinomycetota</taxon>
        <taxon>Actinomycetes</taxon>
        <taxon>Mycobacteriales</taxon>
        <taxon>Mycobacteriaceae</taxon>
        <taxon>Mycolicibacterium</taxon>
    </lineage>
</organism>
<dbReference type="EMBL" id="AP022567">
    <property type="protein sequence ID" value="BBX37837.1"/>
    <property type="molecule type" value="Genomic_DNA"/>
</dbReference>
<dbReference type="InterPro" id="IPR028975">
    <property type="entry name" value="DDRA_swiveling_dom_sf"/>
</dbReference>
<dbReference type="InterPro" id="IPR040916">
    <property type="entry name" value="DDR_swiveling"/>
</dbReference>
<evidence type="ECO:0000313" key="4">
    <source>
        <dbReference type="Proteomes" id="UP000465622"/>
    </source>
</evidence>
<name>A0ABM8HLE1_MYCME</name>
<dbReference type="Gene3D" id="3.50.30.70">
    <property type="entry name" value="Swiveling domain of dehydratase reactivase alpha subunit"/>
    <property type="match status" value="1"/>
</dbReference>
<gene>
    <name evidence="3" type="ORF">MMAGJ_71190</name>
</gene>
<dbReference type="Pfam" id="PF08841">
    <property type="entry name" value="DDR"/>
    <property type="match status" value="1"/>
</dbReference>
<dbReference type="SUPFAM" id="SSF82317">
    <property type="entry name" value="Swiveling domain of dehydratase reactivase alpha subunit"/>
    <property type="match status" value="1"/>
</dbReference>
<accession>A0ABM8HLE1</accession>
<dbReference type="InterPro" id="IPR043129">
    <property type="entry name" value="ATPase_NBD"/>
</dbReference>
<dbReference type="Pfam" id="PF18427">
    <property type="entry name" value="DDR_swiveling"/>
    <property type="match status" value="1"/>
</dbReference>
<reference evidence="3 4" key="1">
    <citation type="journal article" date="2019" name="Emerg. Microbes Infect.">
        <title>Comprehensive subspecies identification of 175 nontuberculous mycobacteria species based on 7547 genomic profiles.</title>
        <authorList>
            <person name="Matsumoto Y."/>
            <person name="Kinjo T."/>
            <person name="Motooka D."/>
            <person name="Nabeya D."/>
            <person name="Jung N."/>
            <person name="Uechi K."/>
            <person name="Horii T."/>
            <person name="Iida T."/>
            <person name="Fujita J."/>
            <person name="Nakamura S."/>
        </authorList>
    </citation>
    <scope>NUCLEOTIDE SEQUENCE [LARGE SCALE GENOMIC DNA]</scope>
    <source>
        <strain evidence="3 4">JCM 12375</strain>
    </source>
</reference>
<protein>
    <submittedName>
        <fullName evidence="3">Diol dehydratase reactivation protein</fullName>
    </submittedName>
</protein>
<dbReference type="SUPFAM" id="SSF53067">
    <property type="entry name" value="Actin-like ATPase domain"/>
    <property type="match status" value="1"/>
</dbReference>
<sequence length="582" mass="59695">MGMYRHATDYDRASLRPDALVAGVDIGNSTTEVAIGRLRGPGLGATPVVADRVATVGIKGGLESVKAAADLVHRLELECGQRVDAVIVAELAPAPVVDASWPRRKPDAGLPVDILDVPDAATCTGVGAFAGCYVRLDELDSTSADEPLVVGIDSAWDFADAARELTAAQDREVNIVGVLVEKDEAVLIGNRTSLACPTIDTVPLSGIAHGTLVVGESAPRGNGVNRLADPVFLAHSLRLGPAAIPALLPLTRHFASVSAAVLVKADAEPDASEHRVIGEIVWEDSHAQRRLLLPASADVLARAVPPGGVRSLTATSGTPLSAALNACPGGVRDIAALDLSVSDSVPLAVLASAAPLDDVCAVFAEIVMRPVFVGGAEARAGWIGARSTPGLPREVVVIDIGAGTLDVITGDDSVAVAGAGDLITAGVALSLSISTTLAENAKMHPAVRVETPHLIAREDGVREFPEDPVPGSSVGRLSLVTAHGDLVPLGSRLAPETWHRERLGIKATVLERGLLRARRVLRGGFADDALLLLAGGGAEDAELVTAAARFAHLGQVAIADVAGRFGPRCAVAWGLVLGAGEG</sequence>
<feature type="domain" description="Diol dehydratase reactivase ATPase-like" evidence="1">
    <location>
        <begin position="325"/>
        <end position="577"/>
    </location>
</feature>
<dbReference type="Gene3D" id="3.30.420.40">
    <property type="match status" value="2"/>
</dbReference>
<evidence type="ECO:0000313" key="3">
    <source>
        <dbReference type="EMBL" id="BBX37837.1"/>
    </source>
</evidence>
<proteinExistence type="predicted"/>
<evidence type="ECO:0000259" key="2">
    <source>
        <dbReference type="Pfam" id="PF18427"/>
    </source>
</evidence>
<dbReference type="Proteomes" id="UP000465622">
    <property type="component" value="Chromosome"/>
</dbReference>
<keyword evidence="4" id="KW-1185">Reference proteome</keyword>